<gene>
    <name evidence="2" type="ORF">JOB18_024444</name>
</gene>
<keyword evidence="3" id="KW-1185">Reference proteome</keyword>
<sequence>MATQRHTKAINMRVRPAADLCVLSLVIKDRSCTRTQVSRRHQCNAESKRIPKQQHTSEQSERRGAVSRFSRAENMEYIHTLSMTARTNEISINEDGEMYECY</sequence>
<dbReference type="EMBL" id="JAGKHQ010000021">
    <property type="protein sequence ID" value="KAG7475124.1"/>
    <property type="molecule type" value="Genomic_DNA"/>
</dbReference>
<feature type="region of interest" description="Disordered" evidence="1">
    <location>
        <begin position="36"/>
        <end position="68"/>
    </location>
</feature>
<organism evidence="2 3">
    <name type="scientific">Solea senegalensis</name>
    <name type="common">Senegalese sole</name>
    <dbReference type="NCBI Taxonomy" id="28829"/>
    <lineage>
        <taxon>Eukaryota</taxon>
        <taxon>Metazoa</taxon>
        <taxon>Chordata</taxon>
        <taxon>Craniata</taxon>
        <taxon>Vertebrata</taxon>
        <taxon>Euteleostomi</taxon>
        <taxon>Actinopterygii</taxon>
        <taxon>Neopterygii</taxon>
        <taxon>Teleostei</taxon>
        <taxon>Neoteleostei</taxon>
        <taxon>Acanthomorphata</taxon>
        <taxon>Carangaria</taxon>
        <taxon>Pleuronectiformes</taxon>
        <taxon>Pleuronectoidei</taxon>
        <taxon>Soleidae</taxon>
        <taxon>Solea</taxon>
    </lineage>
</organism>
<dbReference type="AlphaFoldDB" id="A0AAV6PRN1"/>
<feature type="compositionally biased region" description="Basic and acidic residues" evidence="1">
    <location>
        <begin position="58"/>
        <end position="68"/>
    </location>
</feature>
<accession>A0AAV6PRN1</accession>
<evidence type="ECO:0000313" key="2">
    <source>
        <dbReference type="EMBL" id="KAG7475124.1"/>
    </source>
</evidence>
<protein>
    <submittedName>
        <fullName evidence="2">Uncharacterized protein</fullName>
    </submittedName>
</protein>
<evidence type="ECO:0000256" key="1">
    <source>
        <dbReference type="SAM" id="MobiDB-lite"/>
    </source>
</evidence>
<reference evidence="2 3" key="1">
    <citation type="journal article" date="2021" name="Sci. Rep.">
        <title>Chromosome anchoring in Senegalese sole (Solea senegalensis) reveals sex-associated markers and genome rearrangements in flatfish.</title>
        <authorList>
            <person name="Guerrero-Cozar I."/>
            <person name="Gomez-Garrido J."/>
            <person name="Berbel C."/>
            <person name="Martinez-Blanch J.F."/>
            <person name="Alioto T."/>
            <person name="Claros M.G."/>
            <person name="Gagnaire P.A."/>
            <person name="Manchado M."/>
        </authorList>
    </citation>
    <scope>NUCLEOTIDE SEQUENCE [LARGE SCALE GENOMIC DNA]</scope>
    <source>
        <strain evidence="2">Sse05_10M</strain>
    </source>
</reference>
<proteinExistence type="predicted"/>
<dbReference type="Proteomes" id="UP000693946">
    <property type="component" value="Linkage Group LG9"/>
</dbReference>
<evidence type="ECO:0000313" key="3">
    <source>
        <dbReference type="Proteomes" id="UP000693946"/>
    </source>
</evidence>
<name>A0AAV6PRN1_SOLSE</name>
<comment type="caution">
    <text evidence="2">The sequence shown here is derived from an EMBL/GenBank/DDBJ whole genome shotgun (WGS) entry which is preliminary data.</text>
</comment>